<dbReference type="OrthoDB" id="5599171at2759"/>
<sequence>MKFQTNQLLKLRFLKFMMLITFKKWCVDLEVKLRTSKQNGGVRDVKIVLNPRIFNTATREQWELYRNEFWNKETIRRRLVLQKEQDKDK</sequence>
<dbReference type="PANTHER" id="PTHR28249">
    <property type="entry name" value="SPORULATION-SPECIFIC PROTEIN SPO7"/>
    <property type="match status" value="1"/>
</dbReference>
<protein>
    <submittedName>
        <fullName evidence="1">Uncharacterized protein</fullName>
    </submittedName>
</protein>
<keyword evidence="2" id="KW-1185">Reference proteome</keyword>
<evidence type="ECO:0000313" key="1">
    <source>
        <dbReference type="EMBL" id="ODV83609.1"/>
    </source>
</evidence>
<dbReference type="Pfam" id="PF03907">
    <property type="entry name" value="Spo7"/>
    <property type="match status" value="1"/>
</dbReference>
<accession>A0A1E4SVS6</accession>
<dbReference type="AlphaFoldDB" id="A0A1E4SVS6"/>
<dbReference type="PANTHER" id="PTHR28249:SF1">
    <property type="entry name" value="SPORULATION-SPECIFIC PROTEIN SPO7"/>
    <property type="match status" value="1"/>
</dbReference>
<evidence type="ECO:0000313" key="2">
    <source>
        <dbReference type="Proteomes" id="UP000094801"/>
    </source>
</evidence>
<dbReference type="GO" id="GO:0019888">
    <property type="term" value="F:protein phosphatase regulator activity"/>
    <property type="evidence" value="ECO:0007669"/>
    <property type="project" value="InterPro"/>
</dbReference>
<name>A0A1E4SVS6_9ASCO</name>
<dbReference type="GO" id="GO:0004721">
    <property type="term" value="F:phosphoprotein phosphatase activity"/>
    <property type="evidence" value="ECO:0007669"/>
    <property type="project" value="TreeGrafter"/>
</dbReference>
<dbReference type="EMBL" id="KV453862">
    <property type="protein sequence ID" value="ODV83609.1"/>
    <property type="molecule type" value="Genomic_DNA"/>
</dbReference>
<gene>
    <name evidence="1" type="ORF">CANARDRAFT_29836</name>
</gene>
<reference evidence="2" key="1">
    <citation type="submission" date="2016-04" db="EMBL/GenBank/DDBJ databases">
        <title>Comparative genomics of biotechnologically important yeasts.</title>
        <authorList>
            <consortium name="DOE Joint Genome Institute"/>
            <person name="Riley R."/>
            <person name="Haridas S."/>
            <person name="Wolfe K.H."/>
            <person name="Lopes M.R."/>
            <person name="Hittinger C.T."/>
            <person name="Goker M."/>
            <person name="Salamov A."/>
            <person name="Wisecaver J."/>
            <person name="Long T.M."/>
            <person name="Aerts A.L."/>
            <person name="Barry K."/>
            <person name="Choi C."/>
            <person name="Clum A."/>
            <person name="Coughlan A.Y."/>
            <person name="Deshpande S."/>
            <person name="Douglass A.P."/>
            <person name="Hanson S.J."/>
            <person name="Klenk H.-P."/>
            <person name="Labutti K."/>
            <person name="Lapidus A."/>
            <person name="Lindquist E."/>
            <person name="Lipzen A."/>
            <person name="Meier-Kolthoff J.P."/>
            <person name="Ohm R.A."/>
            <person name="Otillar R.P."/>
            <person name="Pangilinan J."/>
            <person name="Peng Y."/>
            <person name="Rokas A."/>
            <person name="Rosa C.A."/>
            <person name="Scheuner C."/>
            <person name="Sibirny A.A."/>
            <person name="Slot J.C."/>
            <person name="Stielow J.B."/>
            <person name="Sun H."/>
            <person name="Kurtzman C.P."/>
            <person name="Blackwell M."/>
            <person name="Grigoriev I.V."/>
            <person name="Jeffries T.W."/>
        </authorList>
    </citation>
    <scope>NUCLEOTIDE SEQUENCE [LARGE SCALE GENOMIC DNA]</scope>
    <source>
        <strain evidence="2">NRRL YB-2248</strain>
    </source>
</reference>
<dbReference type="GO" id="GO:0006998">
    <property type="term" value="P:nuclear envelope organization"/>
    <property type="evidence" value="ECO:0007669"/>
    <property type="project" value="TreeGrafter"/>
</dbReference>
<proteinExistence type="predicted"/>
<dbReference type="Proteomes" id="UP000094801">
    <property type="component" value="Unassembled WGS sequence"/>
</dbReference>
<dbReference type="GO" id="GO:0071595">
    <property type="term" value="C:Nem1-Spo7 phosphatase complex"/>
    <property type="evidence" value="ECO:0007669"/>
    <property type="project" value="TreeGrafter"/>
</dbReference>
<dbReference type="InterPro" id="IPR005605">
    <property type="entry name" value="Spo7"/>
</dbReference>
<organism evidence="1 2">
    <name type="scientific">[Candida] arabinofermentans NRRL YB-2248</name>
    <dbReference type="NCBI Taxonomy" id="983967"/>
    <lineage>
        <taxon>Eukaryota</taxon>
        <taxon>Fungi</taxon>
        <taxon>Dikarya</taxon>
        <taxon>Ascomycota</taxon>
        <taxon>Saccharomycotina</taxon>
        <taxon>Pichiomycetes</taxon>
        <taxon>Pichiales</taxon>
        <taxon>Pichiaceae</taxon>
        <taxon>Ogataea</taxon>
        <taxon>Ogataea/Candida clade</taxon>
    </lineage>
</organism>